<feature type="transmembrane region" description="Helical" evidence="1">
    <location>
        <begin position="9"/>
        <end position="31"/>
    </location>
</feature>
<keyword evidence="1" id="KW-0472">Membrane</keyword>
<name>A0A1Y2FE16_9FUNG</name>
<keyword evidence="3" id="KW-1185">Reference proteome</keyword>
<feature type="transmembrane region" description="Helical" evidence="1">
    <location>
        <begin position="66"/>
        <end position="89"/>
    </location>
</feature>
<dbReference type="EMBL" id="MCOG01000010">
    <property type="protein sequence ID" value="ORY81664.1"/>
    <property type="molecule type" value="Genomic_DNA"/>
</dbReference>
<keyword evidence="1" id="KW-0812">Transmembrane</keyword>
<dbReference type="OrthoDB" id="10437108at2759"/>
<organism evidence="2 3">
    <name type="scientific">Neocallimastix californiae</name>
    <dbReference type="NCBI Taxonomy" id="1754190"/>
    <lineage>
        <taxon>Eukaryota</taxon>
        <taxon>Fungi</taxon>
        <taxon>Fungi incertae sedis</taxon>
        <taxon>Chytridiomycota</taxon>
        <taxon>Chytridiomycota incertae sedis</taxon>
        <taxon>Neocallimastigomycetes</taxon>
        <taxon>Neocallimastigales</taxon>
        <taxon>Neocallimastigaceae</taxon>
        <taxon>Neocallimastix</taxon>
    </lineage>
</organism>
<evidence type="ECO:0000313" key="2">
    <source>
        <dbReference type="EMBL" id="ORY81664.1"/>
    </source>
</evidence>
<comment type="caution">
    <text evidence="2">The sequence shown here is derived from an EMBL/GenBank/DDBJ whole genome shotgun (WGS) entry which is preliminary data.</text>
</comment>
<dbReference type="AlphaFoldDB" id="A0A1Y2FE16"/>
<keyword evidence="1" id="KW-1133">Transmembrane helix</keyword>
<sequence length="343" mass="38623">MGKKAVLKFFIFTFYAVSGVITLLLLCLPAWDNKGTSKVGIFLEDNESSGLKFGYMPNSESNQSSIYQLMVYTVIYLLIVAILNIALIGFASLDSNKVAKWLHVIICCAHATGLVFIFLIYSIRYIAEFVAPLRNYYLTIFGILVDFILILLLIMYKRKKNVKTDEVPDIIVEGGEVQGEELSKIDSRKSTIKKNNSKNPQLISEGNAVPLYYGGQEIVEHQPTVKPVIDESKIVVSDNIVGNNSYLEGNGNQFQYSPNQQIEIATTYAQPTENIQSPPYNAVNNQKLNSQYTYNESNPYPVAHDTVYKKIPEVPSISKKEETQNDIFKIPEVPTITKKYETK</sequence>
<gene>
    <name evidence="2" type="ORF">LY90DRAFT_500049</name>
</gene>
<evidence type="ECO:0000313" key="3">
    <source>
        <dbReference type="Proteomes" id="UP000193920"/>
    </source>
</evidence>
<evidence type="ECO:0000256" key="1">
    <source>
        <dbReference type="SAM" id="Phobius"/>
    </source>
</evidence>
<feature type="transmembrane region" description="Helical" evidence="1">
    <location>
        <begin position="135"/>
        <end position="156"/>
    </location>
</feature>
<reference evidence="2 3" key="1">
    <citation type="submission" date="2016-08" db="EMBL/GenBank/DDBJ databases">
        <title>A Parts List for Fungal Cellulosomes Revealed by Comparative Genomics.</title>
        <authorList>
            <consortium name="DOE Joint Genome Institute"/>
            <person name="Haitjema C.H."/>
            <person name="Gilmore S.P."/>
            <person name="Henske J.K."/>
            <person name="Solomon K.V."/>
            <person name="De Groot R."/>
            <person name="Kuo A."/>
            <person name="Mondo S.J."/>
            <person name="Salamov A.A."/>
            <person name="Labutti K."/>
            <person name="Zhao Z."/>
            <person name="Chiniquy J."/>
            <person name="Barry K."/>
            <person name="Brewer H.M."/>
            <person name="Purvine S.O."/>
            <person name="Wright A.T."/>
            <person name="Boxma B."/>
            <person name="Van Alen T."/>
            <person name="Hackstein J.H."/>
            <person name="Baker S.E."/>
            <person name="Grigoriev I.V."/>
            <person name="O'Malley M.A."/>
        </authorList>
    </citation>
    <scope>NUCLEOTIDE SEQUENCE [LARGE SCALE GENOMIC DNA]</scope>
    <source>
        <strain evidence="2 3">G1</strain>
    </source>
</reference>
<dbReference type="Proteomes" id="UP000193920">
    <property type="component" value="Unassembled WGS sequence"/>
</dbReference>
<proteinExistence type="predicted"/>
<protein>
    <submittedName>
        <fullName evidence="2">Uncharacterized protein</fullName>
    </submittedName>
</protein>
<accession>A0A1Y2FE16</accession>
<feature type="transmembrane region" description="Helical" evidence="1">
    <location>
        <begin position="101"/>
        <end position="123"/>
    </location>
</feature>